<dbReference type="Pfam" id="PF07859">
    <property type="entry name" value="Abhydrolase_3"/>
    <property type="match status" value="1"/>
</dbReference>
<keyword evidence="3" id="KW-1185">Reference proteome</keyword>
<dbReference type="GO" id="GO:0034338">
    <property type="term" value="F:short-chain carboxylesterase activity"/>
    <property type="evidence" value="ECO:0007669"/>
    <property type="project" value="TreeGrafter"/>
</dbReference>
<feature type="domain" description="Alpha/beta hydrolase fold-3" evidence="1">
    <location>
        <begin position="86"/>
        <end position="289"/>
    </location>
</feature>
<reference evidence="2 3" key="1">
    <citation type="submission" date="2020-06" db="EMBL/GenBank/DDBJ databases">
        <title>Altererythrobacter lutimaris sp. nov., a marine bacterium isolated from a tidal flat.</title>
        <authorList>
            <person name="Kim D."/>
            <person name="Yoo Y."/>
            <person name="Kim J.-J."/>
        </authorList>
    </citation>
    <scope>NUCLEOTIDE SEQUENCE [LARGE SCALE GENOMIC DNA]</scope>
    <source>
        <strain evidence="2 3">JGD-16</strain>
    </source>
</reference>
<dbReference type="EMBL" id="JABWTA010000001">
    <property type="protein sequence ID" value="NVE93888.1"/>
    <property type="molecule type" value="Genomic_DNA"/>
</dbReference>
<comment type="caution">
    <text evidence="2">The sequence shown here is derived from an EMBL/GenBank/DDBJ whole genome shotgun (WGS) entry which is preliminary data.</text>
</comment>
<keyword evidence="2" id="KW-0378">Hydrolase</keyword>
<evidence type="ECO:0000313" key="2">
    <source>
        <dbReference type="EMBL" id="NVE93888.1"/>
    </source>
</evidence>
<protein>
    <submittedName>
        <fullName evidence="2">Alpha/beta hydrolase</fullName>
    </submittedName>
</protein>
<sequence length="317" mass="33669">MTDQTPYVRPDVKAFLDGLAAMGPQPGLAEMSLEEARAGYMALHGMADRPARELAVIRDLTCPGPAGDIPLRLYDTQENRELGPIMVFYHGGGFVIGDLDTHHALCTELCALMDMPLVAVDYRRAPEAPFPAAIEDCEAATRWIAGSPQDLDRKVTGLIPIGDSAGGNASIVVSQQIAKDTADVPVVLQVPIFPLAADSFGSGSLEEFAEGFILTKAAVEFFDASYSPDRNDPRAMPMLGDIAGTPPTVLVTASLDPIRDSGRDYGAALSAAGIDHVHLEMEGVTHSFTNLRGAIAGAQADLERMVAAMKYMLENAA</sequence>
<evidence type="ECO:0000313" key="3">
    <source>
        <dbReference type="Proteomes" id="UP000546031"/>
    </source>
</evidence>
<dbReference type="InterPro" id="IPR013094">
    <property type="entry name" value="AB_hydrolase_3"/>
</dbReference>
<gene>
    <name evidence="2" type="ORF">HUO12_03145</name>
</gene>
<name>A0A850HBG0_9SPHN</name>
<dbReference type="Proteomes" id="UP000546031">
    <property type="component" value="Unassembled WGS sequence"/>
</dbReference>
<dbReference type="Gene3D" id="3.40.50.1820">
    <property type="entry name" value="alpha/beta hydrolase"/>
    <property type="match status" value="1"/>
</dbReference>
<dbReference type="AlphaFoldDB" id="A0A850HBG0"/>
<evidence type="ECO:0000259" key="1">
    <source>
        <dbReference type="Pfam" id="PF07859"/>
    </source>
</evidence>
<dbReference type="PANTHER" id="PTHR23024">
    <property type="entry name" value="ARYLACETAMIDE DEACETYLASE"/>
    <property type="match status" value="1"/>
</dbReference>
<dbReference type="SUPFAM" id="SSF53474">
    <property type="entry name" value="alpha/beta-Hydrolases"/>
    <property type="match status" value="1"/>
</dbReference>
<dbReference type="InterPro" id="IPR029058">
    <property type="entry name" value="AB_hydrolase_fold"/>
</dbReference>
<accession>A0A850HBG0</accession>
<dbReference type="RefSeq" id="WP_176272221.1">
    <property type="nucleotide sequence ID" value="NZ_JABWTA010000001.1"/>
</dbReference>
<organism evidence="2 3">
    <name type="scientific">Altererythrobacter lutimaris</name>
    <dbReference type="NCBI Taxonomy" id="2743979"/>
    <lineage>
        <taxon>Bacteria</taxon>
        <taxon>Pseudomonadati</taxon>
        <taxon>Pseudomonadota</taxon>
        <taxon>Alphaproteobacteria</taxon>
        <taxon>Sphingomonadales</taxon>
        <taxon>Erythrobacteraceae</taxon>
        <taxon>Altererythrobacter</taxon>
    </lineage>
</organism>
<proteinExistence type="predicted"/>
<dbReference type="InterPro" id="IPR050466">
    <property type="entry name" value="Carboxylest/Gibb_receptor"/>
</dbReference>
<dbReference type="PANTHER" id="PTHR23024:SF24">
    <property type="entry name" value="ALPHA_BETA HYDROLASE FOLD-3 DOMAIN-CONTAINING PROTEIN"/>
    <property type="match status" value="1"/>
</dbReference>